<evidence type="ECO:0000313" key="5">
    <source>
        <dbReference type="Proteomes" id="UP001597453"/>
    </source>
</evidence>
<organism evidence="4 5">
    <name type="scientific">Gulosibacter bifidus</name>
    <dbReference type="NCBI Taxonomy" id="272239"/>
    <lineage>
        <taxon>Bacteria</taxon>
        <taxon>Bacillati</taxon>
        <taxon>Actinomycetota</taxon>
        <taxon>Actinomycetes</taxon>
        <taxon>Micrococcales</taxon>
        <taxon>Microbacteriaceae</taxon>
        <taxon>Gulosibacter</taxon>
    </lineage>
</organism>
<keyword evidence="3" id="KW-0812">Transmembrane</keyword>
<reference evidence="5" key="1">
    <citation type="journal article" date="2019" name="Int. J. Syst. Evol. Microbiol.">
        <title>The Global Catalogue of Microorganisms (GCM) 10K type strain sequencing project: providing services to taxonomists for standard genome sequencing and annotation.</title>
        <authorList>
            <consortium name="The Broad Institute Genomics Platform"/>
            <consortium name="The Broad Institute Genome Sequencing Center for Infectious Disease"/>
            <person name="Wu L."/>
            <person name="Ma J."/>
        </authorList>
    </citation>
    <scope>NUCLEOTIDE SEQUENCE [LARGE SCALE GENOMIC DNA]</scope>
    <source>
        <strain evidence="5">TISTR 1511</strain>
    </source>
</reference>
<comment type="caution">
    <text evidence="4">The sequence shown here is derived from an EMBL/GenBank/DDBJ whole genome shotgun (WGS) entry which is preliminary data.</text>
</comment>
<evidence type="ECO:0000313" key="4">
    <source>
        <dbReference type="EMBL" id="MFD2674279.1"/>
    </source>
</evidence>
<evidence type="ECO:0000256" key="3">
    <source>
        <dbReference type="SAM" id="Phobius"/>
    </source>
</evidence>
<protein>
    <submittedName>
        <fullName evidence="4">Septum formation initiator family protein</fullName>
    </submittedName>
</protein>
<keyword evidence="5" id="KW-1185">Reference proteome</keyword>
<accession>A0ABW5RIG8</accession>
<name>A0ABW5RIG8_9MICO</name>
<keyword evidence="1" id="KW-0175">Coiled coil</keyword>
<feature type="compositionally biased region" description="Polar residues" evidence="2">
    <location>
        <begin position="166"/>
        <end position="176"/>
    </location>
</feature>
<proteinExistence type="predicted"/>
<dbReference type="InterPro" id="IPR007060">
    <property type="entry name" value="FtsL/DivIC"/>
</dbReference>
<sequence>MKRPTAEQPTGTETGPVASVRPKRRIVAKRPTGGSMLMLIALIVGVMILAPTVQRVISQRQEIAQIERDIQQANEDINRIKADNARWNDPAYVRAEARGRLLFVQPGDTTYVVIDSSRSKQVDVPADLSAEVHETKADPVALYVDSLIGADTAGAPHEPIDGKTDPNASTAPQGDQ</sequence>
<feature type="transmembrane region" description="Helical" evidence="3">
    <location>
        <begin position="33"/>
        <end position="53"/>
    </location>
</feature>
<dbReference type="EMBL" id="JBHUNF010000001">
    <property type="protein sequence ID" value="MFD2674279.1"/>
    <property type="molecule type" value="Genomic_DNA"/>
</dbReference>
<evidence type="ECO:0000256" key="2">
    <source>
        <dbReference type="SAM" id="MobiDB-lite"/>
    </source>
</evidence>
<dbReference type="RefSeq" id="WP_066057516.1">
    <property type="nucleotide sequence ID" value="NZ_JBHUNF010000001.1"/>
</dbReference>
<dbReference type="Proteomes" id="UP001597453">
    <property type="component" value="Unassembled WGS sequence"/>
</dbReference>
<keyword evidence="3" id="KW-1133">Transmembrane helix</keyword>
<feature type="coiled-coil region" evidence="1">
    <location>
        <begin position="56"/>
        <end position="83"/>
    </location>
</feature>
<keyword evidence="3" id="KW-0472">Membrane</keyword>
<evidence type="ECO:0000256" key="1">
    <source>
        <dbReference type="SAM" id="Coils"/>
    </source>
</evidence>
<gene>
    <name evidence="4" type="ORF">ACFSUQ_03055</name>
</gene>
<feature type="region of interest" description="Disordered" evidence="2">
    <location>
        <begin position="152"/>
        <end position="176"/>
    </location>
</feature>
<dbReference type="Pfam" id="PF04977">
    <property type="entry name" value="DivIC"/>
    <property type="match status" value="1"/>
</dbReference>